<reference evidence="2 3" key="1">
    <citation type="submission" date="2020-11" db="EMBL/GenBank/DDBJ databases">
        <title>Genome seq and assembly of Sphingosinicella sp.</title>
        <authorList>
            <person name="Chhetri G."/>
        </authorList>
    </citation>
    <scope>NUCLEOTIDE SEQUENCE [LARGE SCALE GENOMIC DNA]</scope>
    <source>
        <strain evidence="2 3">UDD2</strain>
    </source>
</reference>
<sequence length="119" mass="13281">MILAAAPASASAQEVSPNTPQRTINITVYGDDACPKAESEDEIVVCGRRPEGDRYRIPKALRDDPANLSATSWTTQMEALDQDMRYTRPDSCSAVGSFGQTGCFQERIRQWRAERRQSR</sequence>
<name>A0A7T2GJL2_9SPHN</name>
<gene>
    <name evidence="2" type="ORF">IC614_00060</name>
</gene>
<organism evidence="2 3">
    <name type="scientific">Allosphingosinicella flava</name>
    <dbReference type="NCBI Taxonomy" id="2771430"/>
    <lineage>
        <taxon>Bacteria</taxon>
        <taxon>Pseudomonadati</taxon>
        <taxon>Pseudomonadota</taxon>
        <taxon>Alphaproteobacteria</taxon>
        <taxon>Sphingomonadales</taxon>
        <taxon>Sphingomonadaceae</taxon>
        <taxon>Allosphingosinicella</taxon>
    </lineage>
</organism>
<evidence type="ECO:0000313" key="2">
    <source>
        <dbReference type="EMBL" id="QPQ55065.1"/>
    </source>
</evidence>
<protein>
    <submittedName>
        <fullName evidence="2">Uncharacterized protein</fullName>
    </submittedName>
</protein>
<dbReference type="AlphaFoldDB" id="A0A7T2GJL2"/>
<proteinExistence type="predicted"/>
<evidence type="ECO:0000313" key="3">
    <source>
        <dbReference type="Proteomes" id="UP000594873"/>
    </source>
</evidence>
<dbReference type="KEGG" id="sflv:IC614_00060"/>
<feature type="compositionally biased region" description="Low complexity" evidence="1">
    <location>
        <begin position="1"/>
        <end position="12"/>
    </location>
</feature>
<dbReference type="EMBL" id="CP065592">
    <property type="protein sequence ID" value="QPQ55065.1"/>
    <property type="molecule type" value="Genomic_DNA"/>
</dbReference>
<dbReference type="RefSeq" id="WP_200971741.1">
    <property type="nucleotide sequence ID" value="NZ_CP065592.1"/>
</dbReference>
<feature type="region of interest" description="Disordered" evidence="1">
    <location>
        <begin position="1"/>
        <end position="21"/>
    </location>
</feature>
<accession>A0A7T2GJL2</accession>
<evidence type="ECO:0000256" key="1">
    <source>
        <dbReference type="SAM" id="MobiDB-lite"/>
    </source>
</evidence>
<dbReference type="Proteomes" id="UP000594873">
    <property type="component" value="Chromosome"/>
</dbReference>
<keyword evidence="3" id="KW-1185">Reference proteome</keyword>